<dbReference type="Pfam" id="PF03446">
    <property type="entry name" value="NAD_binding_2"/>
    <property type="match status" value="1"/>
</dbReference>
<reference evidence="6 7" key="1">
    <citation type="submission" date="2018-05" db="EMBL/GenBank/DDBJ databases">
        <title>Genome sequencing, assembly and analysis of the novel insecticidal bacterium, Chromobacterium phragmitis.</title>
        <authorList>
            <person name="Sparks M.E."/>
            <person name="Blackburn M.B."/>
            <person name="Gundersen-Rindal D.E."/>
        </authorList>
    </citation>
    <scope>NUCLEOTIDE SEQUENCE [LARGE SCALE GENOMIC DNA]</scope>
    <source>
        <strain evidence="6">IIBBL 274-1</strain>
    </source>
</reference>
<proteinExistence type="predicted"/>
<dbReference type="GO" id="GO:0016491">
    <property type="term" value="F:oxidoreductase activity"/>
    <property type="evidence" value="ECO:0007669"/>
    <property type="project" value="UniProtKB-KW"/>
</dbReference>
<dbReference type="PANTHER" id="PTHR43580">
    <property type="entry name" value="OXIDOREDUCTASE GLYR1-RELATED"/>
    <property type="match status" value="1"/>
</dbReference>
<dbReference type="PANTHER" id="PTHR43580:SF2">
    <property type="entry name" value="CYTOKINE-LIKE NUCLEAR FACTOR N-PAC"/>
    <property type="match status" value="1"/>
</dbReference>
<evidence type="ECO:0000259" key="5">
    <source>
        <dbReference type="Pfam" id="PF14833"/>
    </source>
</evidence>
<dbReference type="EMBL" id="CP029554">
    <property type="protein sequence ID" value="AXE35388.1"/>
    <property type="molecule type" value="Genomic_DNA"/>
</dbReference>
<dbReference type="SUPFAM" id="SSF51735">
    <property type="entry name" value="NAD(P)-binding Rossmann-fold domains"/>
    <property type="match status" value="1"/>
</dbReference>
<name>A0A344UJE0_9NEIS</name>
<feature type="active site" evidence="3">
    <location>
        <position position="174"/>
    </location>
</feature>
<dbReference type="InterPro" id="IPR015815">
    <property type="entry name" value="HIBADH-related"/>
</dbReference>
<dbReference type="InterPro" id="IPR036291">
    <property type="entry name" value="NAD(P)-bd_dom_sf"/>
</dbReference>
<dbReference type="InterPro" id="IPR029154">
    <property type="entry name" value="HIBADH-like_NADP-bd"/>
</dbReference>
<dbReference type="AlphaFoldDB" id="A0A344UJE0"/>
<dbReference type="InterPro" id="IPR006115">
    <property type="entry name" value="6PGDH_NADP-bd"/>
</dbReference>
<dbReference type="GO" id="GO:0050661">
    <property type="term" value="F:NADP binding"/>
    <property type="evidence" value="ECO:0007669"/>
    <property type="project" value="InterPro"/>
</dbReference>
<evidence type="ECO:0000256" key="2">
    <source>
        <dbReference type="ARBA" id="ARBA00023027"/>
    </source>
</evidence>
<dbReference type="KEGG" id="chrb:DK843_14435"/>
<keyword evidence="2" id="KW-0520">NAD</keyword>
<organism evidence="6 7">
    <name type="scientific">Chromobacterium phragmitis</name>
    <dbReference type="NCBI Taxonomy" id="2202141"/>
    <lineage>
        <taxon>Bacteria</taxon>
        <taxon>Pseudomonadati</taxon>
        <taxon>Pseudomonadota</taxon>
        <taxon>Betaproteobacteria</taxon>
        <taxon>Neisseriales</taxon>
        <taxon>Chromobacteriaceae</taxon>
        <taxon>Chromobacterium</taxon>
    </lineage>
</organism>
<dbReference type="Gene3D" id="3.40.50.720">
    <property type="entry name" value="NAD(P)-binding Rossmann-like Domain"/>
    <property type="match status" value="1"/>
</dbReference>
<keyword evidence="1" id="KW-0560">Oxidoreductase</keyword>
<dbReference type="InterPro" id="IPR008927">
    <property type="entry name" value="6-PGluconate_DH-like_C_sf"/>
</dbReference>
<sequence length="287" mass="28923">MSQAQPAAIAVLGTGIIGAAVARNLARKGFAVRAWNRSPDKAQALAADGVAACAAAADAVRGADVVITAGKDGAAVAEAMRQAEAGLAPGQIWLQLATIGLDATAELSAWATARGLVFYDAPVVGTRQPAEAGQLVMLAAGPQSHRETAQAAFDAISRRTVWISERPGDGSRLKLVINNWVLALTHGAAETLALAQGLGLDPALALETIAGGPLDVPYLQLKGKAMLAGDYTVSFSVDNAAKDAGLVLAAAEAAGVRMDGAAAGLARFQRAIAAGHGGKDMAATFLA</sequence>
<dbReference type="InterPro" id="IPR051265">
    <property type="entry name" value="HIBADH-related_NP60_sf"/>
</dbReference>
<evidence type="ECO:0000256" key="1">
    <source>
        <dbReference type="ARBA" id="ARBA00023002"/>
    </source>
</evidence>
<protein>
    <submittedName>
        <fullName evidence="6">3-hydroxyisobutyrate dehydrogenase</fullName>
    </submittedName>
</protein>
<feature type="domain" description="3-hydroxyisobutyrate dehydrogenase-like NAD-binding" evidence="5">
    <location>
        <begin position="168"/>
        <end position="283"/>
    </location>
</feature>
<evidence type="ECO:0000313" key="7">
    <source>
        <dbReference type="Proteomes" id="UP000252038"/>
    </source>
</evidence>
<dbReference type="SUPFAM" id="SSF48179">
    <property type="entry name" value="6-phosphogluconate dehydrogenase C-terminal domain-like"/>
    <property type="match status" value="1"/>
</dbReference>
<dbReference type="PIRSF" id="PIRSF000103">
    <property type="entry name" value="HIBADH"/>
    <property type="match status" value="1"/>
</dbReference>
<dbReference type="GO" id="GO:0051287">
    <property type="term" value="F:NAD binding"/>
    <property type="evidence" value="ECO:0007669"/>
    <property type="project" value="InterPro"/>
</dbReference>
<evidence type="ECO:0000313" key="6">
    <source>
        <dbReference type="EMBL" id="AXE35388.1"/>
    </source>
</evidence>
<accession>A0A344UJE0</accession>
<dbReference type="RefSeq" id="WP_114073609.1">
    <property type="nucleotide sequence ID" value="NZ_CP029554.1"/>
</dbReference>
<gene>
    <name evidence="6" type="ORF">DK843_14435</name>
</gene>
<dbReference type="Gene3D" id="1.10.1040.10">
    <property type="entry name" value="N-(1-d-carboxylethyl)-l-norvaline Dehydrogenase, domain 2"/>
    <property type="match status" value="1"/>
</dbReference>
<evidence type="ECO:0000256" key="3">
    <source>
        <dbReference type="PIRSR" id="PIRSR000103-1"/>
    </source>
</evidence>
<dbReference type="Proteomes" id="UP000252038">
    <property type="component" value="Chromosome"/>
</dbReference>
<feature type="domain" description="6-phosphogluconate dehydrogenase NADP-binding" evidence="4">
    <location>
        <begin position="9"/>
        <end position="163"/>
    </location>
</feature>
<dbReference type="InterPro" id="IPR013328">
    <property type="entry name" value="6PGD_dom2"/>
</dbReference>
<dbReference type="Pfam" id="PF14833">
    <property type="entry name" value="NAD_binding_11"/>
    <property type="match status" value="1"/>
</dbReference>
<evidence type="ECO:0000259" key="4">
    <source>
        <dbReference type="Pfam" id="PF03446"/>
    </source>
</evidence>